<evidence type="ECO:0000313" key="2">
    <source>
        <dbReference type="Proteomes" id="UP001213681"/>
    </source>
</evidence>
<organism evidence="1 2">
    <name type="scientific">Penicillium daleae</name>
    <dbReference type="NCBI Taxonomy" id="63821"/>
    <lineage>
        <taxon>Eukaryota</taxon>
        <taxon>Fungi</taxon>
        <taxon>Dikarya</taxon>
        <taxon>Ascomycota</taxon>
        <taxon>Pezizomycotina</taxon>
        <taxon>Eurotiomycetes</taxon>
        <taxon>Eurotiomycetidae</taxon>
        <taxon>Eurotiales</taxon>
        <taxon>Aspergillaceae</taxon>
        <taxon>Penicillium</taxon>
    </lineage>
</organism>
<name>A0AAD6CF59_9EURO</name>
<keyword evidence="2" id="KW-1185">Reference proteome</keyword>
<dbReference type="GeneID" id="81597177"/>
<proteinExistence type="predicted"/>
<gene>
    <name evidence="1" type="ORF">N7458_003551</name>
</gene>
<dbReference type="RefSeq" id="XP_056771041.1">
    <property type="nucleotide sequence ID" value="XM_056906934.1"/>
</dbReference>
<sequence length="211" mass="23943">MCFLEVFAVIPEGCLAEPKHTHLATDGYPCLETFYLQIAKHAEAGGTPQGLTLTLCEYKDWVKIDCFHRELEVRALQFENPYCPICSGEKTLAQAMTPAENESTNFAVLLDGSKLNNLDNPITLPTYAEKRDWFTRKKTSFDPIHVKTKVGDKLLFLLPNNKRGRYTDPDDDAKFKTNLKILLKLCYMEDEEFEAPPDMDLAWLESTLGGD</sequence>
<dbReference type="EMBL" id="JAPVEA010000002">
    <property type="protein sequence ID" value="KAJ5461999.1"/>
    <property type="molecule type" value="Genomic_DNA"/>
</dbReference>
<dbReference type="AlphaFoldDB" id="A0AAD6CF59"/>
<protein>
    <submittedName>
        <fullName evidence="1">Uncharacterized protein</fullName>
    </submittedName>
</protein>
<accession>A0AAD6CF59</accession>
<reference evidence="1" key="1">
    <citation type="submission" date="2022-12" db="EMBL/GenBank/DDBJ databases">
        <authorList>
            <person name="Petersen C."/>
        </authorList>
    </citation>
    <scope>NUCLEOTIDE SEQUENCE</scope>
    <source>
        <strain evidence="1">IBT 16125</strain>
    </source>
</reference>
<dbReference type="Proteomes" id="UP001213681">
    <property type="component" value="Unassembled WGS sequence"/>
</dbReference>
<evidence type="ECO:0000313" key="1">
    <source>
        <dbReference type="EMBL" id="KAJ5461999.1"/>
    </source>
</evidence>
<reference evidence="1" key="2">
    <citation type="journal article" date="2023" name="IMA Fungus">
        <title>Comparative genomic study of the Penicillium genus elucidates a diverse pangenome and 15 lateral gene transfer events.</title>
        <authorList>
            <person name="Petersen C."/>
            <person name="Sorensen T."/>
            <person name="Nielsen M.R."/>
            <person name="Sondergaard T.E."/>
            <person name="Sorensen J.L."/>
            <person name="Fitzpatrick D.A."/>
            <person name="Frisvad J.C."/>
            <person name="Nielsen K.L."/>
        </authorList>
    </citation>
    <scope>NUCLEOTIDE SEQUENCE</scope>
    <source>
        <strain evidence="1">IBT 16125</strain>
    </source>
</reference>
<comment type="caution">
    <text evidence="1">The sequence shown here is derived from an EMBL/GenBank/DDBJ whole genome shotgun (WGS) entry which is preliminary data.</text>
</comment>